<evidence type="ECO:0000256" key="3">
    <source>
        <dbReference type="ARBA" id="ARBA00023274"/>
    </source>
</evidence>
<evidence type="ECO:0000256" key="6">
    <source>
        <dbReference type="RuleBase" id="RU000559"/>
    </source>
</evidence>
<dbReference type="InterPro" id="IPR001857">
    <property type="entry name" value="Ribosomal_bL19"/>
</dbReference>
<dbReference type="PANTHER" id="PTHR15680">
    <property type="entry name" value="RIBOSOMAL PROTEIN L19"/>
    <property type="match status" value="1"/>
</dbReference>
<reference evidence="8" key="1">
    <citation type="journal article" date="2014" name="Int. J. Syst. Evol. Microbiol.">
        <title>Complete genome sequence of Corynebacterium casei LMG S-19264T (=DSM 44701T), isolated from a smear-ripened cheese.</title>
        <authorList>
            <consortium name="US DOE Joint Genome Institute (JGI-PGF)"/>
            <person name="Walter F."/>
            <person name="Albersmeier A."/>
            <person name="Kalinowski J."/>
            <person name="Ruckert C."/>
        </authorList>
    </citation>
    <scope>NUCLEOTIDE SEQUENCE</scope>
    <source>
        <strain evidence="8">JCM 31311</strain>
    </source>
</reference>
<dbReference type="EMBL" id="BMQL01000007">
    <property type="protein sequence ID" value="GGR04459.1"/>
    <property type="molecule type" value="Genomic_DNA"/>
</dbReference>
<dbReference type="InterPro" id="IPR008991">
    <property type="entry name" value="Translation_prot_SH3-like_sf"/>
</dbReference>
<dbReference type="HAMAP" id="MF_00402">
    <property type="entry name" value="Ribosomal_bL19"/>
    <property type="match status" value="1"/>
</dbReference>
<comment type="similarity">
    <text evidence="1 5 6">Belongs to the bacterial ribosomal protein bL19 family.</text>
</comment>
<keyword evidence="3 5" id="KW-0687">Ribonucleoprotein</keyword>
<dbReference type="RefSeq" id="WP_373292040.1">
    <property type="nucleotide sequence ID" value="NZ_BMQL01000007.1"/>
</dbReference>
<evidence type="ECO:0000256" key="5">
    <source>
        <dbReference type="HAMAP-Rule" id="MF_00402"/>
    </source>
</evidence>
<dbReference type="Gene3D" id="2.30.30.790">
    <property type="match status" value="1"/>
</dbReference>
<dbReference type="GO" id="GO:0003735">
    <property type="term" value="F:structural constituent of ribosome"/>
    <property type="evidence" value="ECO:0007669"/>
    <property type="project" value="InterPro"/>
</dbReference>
<feature type="region of interest" description="Disordered" evidence="7">
    <location>
        <begin position="163"/>
        <end position="201"/>
    </location>
</feature>
<dbReference type="GO" id="GO:0022625">
    <property type="term" value="C:cytosolic large ribosomal subunit"/>
    <property type="evidence" value="ECO:0007669"/>
    <property type="project" value="TreeGrafter"/>
</dbReference>
<dbReference type="PANTHER" id="PTHR15680:SF9">
    <property type="entry name" value="LARGE RIBOSOMAL SUBUNIT PROTEIN BL19M"/>
    <property type="match status" value="1"/>
</dbReference>
<evidence type="ECO:0000313" key="9">
    <source>
        <dbReference type="Proteomes" id="UP000603865"/>
    </source>
</evidence>
<dbReference type="Pfam" id="PF01245">
    <property type="entry name" value="Ribosomal_L19"/>
    <property type="match status" value="1"/>
</dbReference>
<accession>A0A918F5Z9</accession>
<comment type="function">
    <text evidence="5 6">This protein is located at the 30S-50S ribosomal subunit interface and may play a role in the structure and function of the aminoacyl-tRNA binding site.</text>
</comment>
<organism evidence="8 9">
    <name type="scientific">Deinococcus ruber</name>
    <dbReference type="NCBI Taxonomy" id="1848197"/>
    <lineage>
        <taxon>Bacteria</taxon>
        <taxon>Thermotogati</taxon>
        <taxon>Deinococcota</taxon>
        <taxon>Deinococci</taxon>
        <taxon>Deinococcales</taxon>
        <taxon>Deinococcaceae</taxon>
        <taxon>Deinococcus</taxon>
    </lineage>
</organism>
<evidence type="ECO:0000313" key="8">
    <source>
        <dbReference type="EMBL" id="GGR04459.1"/>
    </source>
</evidence>
<dbReference type="PROSITE" id="PS01015">
    <property type="entry name" value="RIBOSOMAL_L19"/>
    <property type="match status" value="1"/>
</dbReference>
<dbReference type="SUPFAM" id="SSF50104">
    <property type="entry name" value="Translation proteins SH3-like domain"/>
    <property type="match status" value="1"/>
</dbReference>
<comment type="caution">
    <text evidence="8">The sequence shown here is derived from an EMBL/GenBank/DDBJ whole genome shotgun (WGS) entry which is preliminary data.</text>
</comment>
<keyword evidence="9" id="KW-1185">Reference proteome</keyword>
<feature type="compositionally biased region" description="Low complexity" evidence="7">
    <location>
        <begin position="163"/>
        <end position="195"/>
    </location>
</feature>
<sequence length="201" mass="21510">MTMKINKGAILRSIEQPHIKNDIPDFQPGDTVRVETKVVEGTRTRNQAFEGIVIAINGSGSRKSFTVRKISFGEGVERVFPFNSPLVAKVSVLERGKVRRAKLYYLRDLRGKAARIKNDRGRVMKDAARAQRAKEEAAVQKEAADKLAAEQAAQEAAAAQAAAEQAAQEAAAAAAAAPVADDTAAETSETSTDAGTETKSE</sequence>
<evidence type="ECO:0000256" key="4">
    <source>
        <dbReference type="ARBA" id="ARBA00035171"/>
    </source>
</evidence>
<dbReference type="GO" id="GO:0006412">
    <property type="term" value="P:translation"/>
    <property type="evidence" value="ECO:0007669"/>
    <property type="project" value="UniProtKB-UniRule"/>
</dbReference>
<dbReference type="Proteomes" id="UP000603865">
    <property type="component" value="Unassembled WGS sequence"/>
</dbReference>
<proteinExistence type="inferred from homology"/>
<dbReference type="InterPro" id="IPR018257">
    <property type="entry name" value="Ribosomal_bL19_CS"/>
</dbReference>
<keyword evidence="2 5" id="KW-0689">Ribosomal protein</keyword>
<dbReference type="FunFam" id="2.30.30.790:FF:000001">
    <property type="entry name" value="50S ribosomal protein L19"/>
    <property type="match status" value="1"/>
</dbReference>
<dbReference type="NCBIfam" id="TIGR01024">
    <property type="entry name" value="rplS_bact"/>
    <property type="match status" value="1"/>
</dbReference>
<evidence type="ECO:0000256" key="2">
    <source>
        <dbReference type="ARBA" id="ARBA00022980"/>
    </source>
</evidence>
<dbReference type="AlphaFoldDB" id="A0A918F5Z9"/>
<protein>
    <recommendedName>
        <fullName evidence="4 5">Large ribosomal subunit protein bL19</fullName>
    </recommendedName>
</protein>
<reference evidence="8" key="2">
    <citation type="submission" date="2020-09" db="EMBL/GenBank/DDBJ databases">
        <authorList>
            <person name="Sun Q."/>
            <person name="Ohkuma M."/>
        </authorList>
    </citation>
    <scope>NUCLEOTIDE SEQUENCE</scope>
    <source>
        <strain evidence="8">JCM 31311</strain>
    </source>
</reference>
<evidence type="ECO:0000256" key="1">
    <source>
        <dbReference type="ARBA" id="ARBA00005781"/>
    </source>
</evidence>
<dbReference type="InterPro" id="IPR038657">
    <property type="entry name" value="Ribosomal_bL19_sf"/>
</dbReference>
<dbReference type="PRINTS" id="PR00061">
    <property type="entry name" value="RIBOSOMALL19"/>
</dbReference>
<evidence type="ECO:0000256" key="7">
    <source>
        <dbReference type="SAM" id="MobiDB-lite"/>
    </source>
</evidence>
<name>A0A918F5Z9_9DEIO</name>
<gene>
    <name evidence="5" type="primary">rplS</name>
    <name evidence="8" type="ORF">GCM10008957_16630</name>
</gene>